<feature type="domain" description="HTH lacI-type" evidence="5">
    <location>
        <begin position="15"/>
        <end position="69"/>
    </location>
</feature>
<dbReference type="PANTHER" id="PTHR30146:SF153">
    <property type="entry name" value="LACTOSE OPERON REPRESSOR"/>
    <property type="match status" value="1"/>
</dbReference>
<gene>
    <name evidence="6" type="ORF">LXT13_19185</name>
</gene>
<reference evidence="6 7" key="1">
    <citation type="submission" date="2021-12" db="EMBL/GenBank/DDBJ databases">
        <title>Genome seq of P8.</title>
        <authorList>
            <person name="Seo T."/>
        </authorList>
    </citation>
    <scope>NUCLEOTIDE SEQUENCE [LARGE SCALE GENOMIC DNA]</scope>
    <source>
        <strain evidence="6 7">P8</strain>
    </source>
</reference>
<dbReference type="Pfam" id="PF00356">
    <property type="entry name" value="LacI"/>
    <property type="match status" value="1"/>
</dbReference>
<dbReference type="PROSITE" id="PS00356">
    <property type="entry name" value="HTH_LACI_1"/>
    <property type="match status" value="1"/>
</dbReference>
<evidence type="ECO:0000256" key="2">
    <source>
        <dbReference type="ARBA" id="ARBA00023125"/>
    </source>
</evidence>
<keyword evidence="7" id="KW-1185">Reference proteome</keyword>
<evidence type="ECO:0000256" key="4">
    <source>
        <dbReference type="SAM" id="MobiDB-lite"/>
    </source>
</evidence>
<dbReference type="Gene3D" id="3.40.50.2300">
    <property type="match status" value="2"/>
</dbReference>
<keyword evidence="3" id="KW-0804">Transcription</keyword>
<dbReference type="SUPFAM" id="SSF53822">
    <property type="entry name" value="Periplasmic binding protein-like I"/>
    <property type="match status" value="1"/>
</dbReference>
<dbReference type="Proteomes" id="UP001200741">
    <property type="component" value="Unassembled WGS sequence"/>
</dbReference>
<dbReference type="InterPro" id="IPR028082">
    <property type="entry name" value="Peripla_BP_I"/>
</dbReference>
<protein>
    <submittedName>
        <fullName evidence="6">LacI family DNA-binding transcriptional regulator</fullName>
    </submittedName>
</protein>
<evidence type="ECO:0000256" key="3">
    <source>
        <dbReference type="ARBA" id="ARBA00023163"/>
    </source>
</evidence>
<dbReference type="InterPro" id="IPR010982">
    <property type="entry name" value="Lambda_DNA-bd_dom_sf"/>
</dbReference>
<dbReference type="RefSeq" id="WP_233373557.1">
    <property type="nucleotide sequence ID" value="NZ_JAJTWU010000007.1"/>
</dbReference>
<dbReference type="Pfam" id="PF13377">
    <property type="entry name" value="Peripla_BP_3"/>
    <property type="match status" value="1"/>
</dbReference>
<dbReference type="CDD" id="cd01545">
    <property type="entry name" value="PBP1_SalR"/>
    <property type="match status" value="1"/>
</dbReference>
<evidence type="ECO:0000259" key="5">
    <source>
        <dbReference type="PROSITE" id="PS50932"/>
    </source>
</evidence>
<dbReference type="SMART" id="SM00354">
    <property type="entry name" value="HTH_LACI"/>
    <property type="match status" value="1"/>
</dbReference>
<dbReference type="InterPro" id="IPR046335">
    <property type="entry name" value="LacI/GalR-like_sensor"/>
</dbReference>
<sequence length="366" mass="38820">MDHFKARQAAPDKPPTLADVARLAGVSAMTVSRVVNGESAVKAATRERVLAAIAELRYLPQHGARRIMELEPIRIGVLYSNPSAGYLSEFLIGLINEASANGAQLLVEWVDQQRGVTSADAFLMGGLDAVVVAPPLSDHAPLVDTVLAKGLAVMLVAPGRMDERVNAVGVDHHGAAMRMTEHLIALGHERIGFITGSATHSATESRLAGFREAMRNAGLAAPDELVVPGLFTYNSGLMAAETLLHRAQRPTAIFASNDDMAAATISMAHQLGIDVPADLTVVGCDDTPIATSSRPELTTIRQPIRAMAASSISMLVEQVKARRAGAPFQPRGVQMGCELVRRQSDAAPRKRARASLSPRPGLAMRG</sequence>
<proteinExistence type="predicted"/>
<dbReference type="PRINTS" id="PR00036">
    <property type="entry name" value="HTHLACI"/>
</dbReference>
<dbReference type="PANTHER" id="PTHR30146">
    <property type="entry name" value="LACI-RELATED TRANSCRIPTIONAL REPRESSOR"/>
    <property type="match status" value="1"/>
</dbReference>
<keyword evidence="2 6" id="KW-0238">DNA-binding</keyword>
<comment type="caution">
    <text evidence="6">The sequence shown here is derived from an EMBL/GenBank/DDBJ whole genome shotgun (WGS) entry which is preliminary data.</text>
</comment>
<evidence type="ECO:0000313" key="7">
    <source>
        <dbReference type="Proteomes" id="UP001200741"/>
    </source>
</evidence>
<feature type="region of interest" description="Disordered" evidence="4">
    <location>
        <begin position="342"/>
        <end position="366"/>
    </location>
</feature>
<keyword evidence="1" id="KW-0805">Transcription regulation</keyword>
<dbReference type="SUPFAM" id="SSF47413">
    <property type="entry name" value="lambda repressor-like DNA-binding domains"/>
    <property type="match status" value="1"/>
</dbReference>
<dbReference type="PROSITE" id="PS50932">
    <property type="entry name" value="HTH_LACI_2"/>
    <property type="match status" value="1"/>
</dbReference>
<accession>A0ABS8XZ16</accession>
<evidence type="ECO:0000313" key="6">
    <source>
        <dbReference type="EMBL" id="MCE4556525.1"/>
    </source>
</evidence>
<name>A0ABS8XZ16_9BURK</name>
<organism evidence="6 7">
    <name type="scientific">Pelomonas cellulosilytica</name>
    <dbReference type="NCBI Taxonomy" id="2906762"/>
    <lineage>
        <taxon>Bacteria</taxon>
        <taxon>Pseudomonadati</taxon>
        <taxon>Pseudomonadota</taxon>
        <taxon>Betaproteobacteria</taxon>
        <taxon>Burkholderiales</taxon>
        <taxon>Sphaerotilaceae</taxon>
        <taxon>Roseateles</taxon>
    </lineage>
</organism>
<dbReference type="Gene3D" id="1.10.260.40">
    <property type="entry name" value="lambda repressor-like DNA-binding domains"/>
    <property type="match status" value="1"/>
</dbReference>
<dbReference type="GO" id="GO:0003677">
    <property type="term" value="F:DNA binding"/>
    <property type="evidence" value="ECO:0007669"/>
    <property type="project" value="UniProtKB-KW"/>
</dbReference>
<dbReference type="EMBL" id="JAJTWU010000007">
    <property type="protein sequence ID" value="MCE4556525.1"/>
    <property type="molecule type" value="Genomic_DNA"/>
</dbReference>
<dbReference type="CDD" id="cd01392">
    <property type="entry name" value="HTH_LacI"/>
    <property type="match status" value="1"/>
</dbReference>
<evidence type="ECO:0000256" key="1">
    <source>
        <dbReference type="ARBA" id="ARBA00023015"/>
    </source>
</evidence>
<dbReference type="InterPro" id="IPR000843">
    <property type="entry name" value="HTH_LacI"/>
</dbReference>